<reference evidence="1" key="1">
    <citation type="journal article" date="2015" name="Nature">
        <title>Complex archaea that bridge the gap between prokaryotes and eukaryotes.</title>
        <authorList>
            <person name="Spang A."/>
            <person name="Saw J.H."/>
            <person name="Jorgensen S.L."/>
            <person name="Zaremba-Niedzwiedzka K."/>
            <person name="Martijn J."/>
            <person name="Lind A.E."/>
            <person name="van Eijk R."/>
            <person name="Schleper C."/>
            <person name="Guy L."/>
            <person name="Ettema T.J."/>
        </authorList>
    </citation>
    <scope>NUCLEOTIDE SEQUENCE</scope>
</reference>
<accession>A0A0F9PXD5</accession>
<proteinExistence type="predicted"/>
<organism evidence="1">
    <name type="scientific">marine sediment metagenome</name>
    <dbReference type="NCBI Taxonomy" id="412755"/>
    <lineage>
        <taxon>unclassified sequences</taxon>
        <taxon>metagenomes</taxon>
        <taxon>ecological metagenomes</taxon>
    </lineage>
</organism>
<sequence>MVQTLIVAYETIDDNKYRKFAIDTFYWFLGKNSLNQEVYNDLTGGCHDGFGEHSLNMNQGAESTISYLLARLSIHSKEMNFLFDNEKANPDLIF</sequence>
<protein>
    <submittedName>
        <fullName evidence="1">Uncharacterized protein</fullName>
    </submittedName>
</protein>
<dbReference type="EMBL" id="LAZR01002077">
    <property type="protein sequence ID" value="KKN34889.1"/>
    <property type="molecule type" value="Genomic_DNA"/>
</dbReference>
<gene>
    <name evidence="1" type="ORF">LCGC14_0789050</name>
</gene>
<name>A0A0F9PXD5_9ZZZZ</name>
<comment type="caution">
    <text evidence="1">The sequence shown here is derived from an EMBL/GenBank/DDBJ whole genome shotgun (WGS) entry which is preliminary data.</text>
</comment>
<evidence type="ECO:0000313" key="1">
    <source>
        <dbReference type="EMBL" id="KKN34889.1"/>
    </source>
</evidence>
<dbReference type="AlphaFoldDB" id="A0A0F9PXD5"/>